<dbReference type="RefSeq" id="WP_079441222.1">
    <property type="nucleotide sequence ID" value="NZ_MZGT01000054.1"/>
</dbReference>
<dbReference type="InterPro" id="IPR049739">
    <property type="entry name" value="YraL-like"/>
</dbReference>
<dbReference type="PANTHER" id="PTHR37812:SF1">
    <property type="entry name" value="MU-LIKE PROPHAGE FLUMU PROTEIN C"/>
    <property type="match status" value="1"/>
</dbReference>
<evidence type="ECO:0000259" key="1">
    <source>
        <dbReference type="Pfam" id="PF08765"/>
    </source>
</evidence>
<dbReference type="Pfam" id="PF08765">
    <property type="entry name" value="Mor"/>
    <property type="match status" value="1"/>
</dbReference>
<dbReference type="InterPro" id="IPR052411">
    <property type="entry name" value="c-mor_Regulatory_Protein"/>
</dbReference>
<comment type="caution">
    <text evidence="2">The sequence shown here is derived from an EMBL/GenBank/DDBJ whole genome shotgun (WGS) entry which is preliminary data.</text>
</comment>
<name>A0A1V4IHJ1_9CLOT</name>
<dbReference type="PANTHER" id="PTHR37812">
    <property type="entry name" value="MU-LIKE PROPHAGE FLUMU PROTEIN C"/>
    <property type="match status" value="1"/>
</dbReference>
<evidence type="ECO:0000313" key="3">
    <source>
        <dbReference type="Proteomes" id="UP000191056"/>
    </source>
</evidence>
<dbReference type="STRING" id="225345.CLCHR_35540"/>
<protein>
    <submittedName>
        <fullName evidence="2">Mor transcription activator family protein</fullName>
    </submittedName>
</protein>
<dbReference type="NCBIfam" id="NF040785">
    <property type="entry name" value="CD3324_fam"/>
    <property type="match status" value="1"/>
</dbReference>
<proteinExistence type="predicted"/>
<dbReference type="AlphaFoldDB" id="A0A1V4IHJ1"/>
<dbReference type="InterPro" id="IPR014875">
    <property type="entry name" value="Mor_transcription_activator"/>
</dbReference>
<dbReference type="EMBL" id="MZGT01000054">
    <property type="protein sequence ID" value="OPJ59320.1"/>
    <property type="molecule type" value="Genomic_DNA"/>
</dbReference>
<dbReference type="OrthoDB" id="9800398at2"/>
<dbReference type="Gene3D" id="1.10.10.60">
    <property type="entry name" value="Homeodomain-like"/>
    <property type="match status" value="1"/>
</dbReference>
<sequence length="104" mass="12245">MCYKNGKDILPEKLLRELQKYIQGETIYIPKNEERKGWGENNGTRLAIRKRNMEIYNLYKEGIKISNIAQTYNLSEDSIRKIVFKLNNEILKLSCKAFEEDVDA</sequence>
<reference evidence="2 3" key="1">
    <citation type="submission" date="2017-03" db="EMBL/GenBank/DDBJ databases">
        <title>Genome sequence of Clostridium chromiireducens DSM 23318.</title>
        <authorList>
            <person name="Poehlein A."/>
            <person name="Daniel R."/>
        </authorList>
    </citation>
    <scope>NUCLEOTIDE SEQUENCE [LARGE SCALE GENOMIC DNA]</scope>
    <source>
        <strain evidence="2 3">DSM 23318</strain>
    </source>
</reference>
<accession>A0A1V4IHJ1</accession>
<dbReference type="Proteomes" id="UP000191056">
    <property type="component" value="Unassembled WGS sequence"/>
</dbReference>
<organism evidence="2 3">
    <name type="scientific">Clostridium chromiireducens</name>
    <dbReference type="NCBI Taxonomy" id="225345"/>
    <lineage>
        <taxon>Bacteria</taxon>
        <taxon>Bacillati</taxon>
        <taxon>Bacillota</taxon>
        <taxon>Clostridia</taxon>
        <taxon>Eubacteriales</taxon>
        <taxon>Clostridiaceae</taxon>
        <taxon>Clostridium</taxon>
    </lineage>
</organism>
<keyword evidence="3" id="KW-1185">Reference proteome</keyword>
<dbReference type="SUPFAM" id="SSF46689">
    <property type="entry name" value="Homeodomain-like"/>
    <property type="match status" value="1"/>
</dbReference>
<feature type="domain" description="Mor transcription activator" evidence="1">
    <location>
        <begin position="12"/>
        <end position="90"/>
    </location>
</feature>
<dbReference type="InterPro" id="IPR009057">
    <property type="entry name" value="Homeodomain-like_sf"/>
</dbReference>
<gene>
    <name evidence="2" type="ORF">CLCHR_35540</name>
</gene>
<evidence type="ECO:0000313" key="2">
    <source>
        <dbReference type="EMBL" id="OPJ59320.1"/>
    </source>
</evidence>